<dbReference type="SUPFAM" id="SSF55681">
    <property type="entry name" value="Class II aaRS and biotin synthetases"/>
    <property type="match status" value="1"/>
</dbReference>
<keyword evidence="5" id="KW-0030">Aminoacyl-tRNA synthetase</keyword>
<dbReference type="AlphaFoldDB" id="A0A9Q5HR58"/>
<keyword evidence="4" id="KW-0648">Protein biosynthesis</keyword>
<dbReference type="InterPro" id="IPR006195">
    <property type="entry name" value="aa-tRNA-synth_II"/>
</dbReference>
<dbReference type="GO" id="GO:0006422">
    <property type="term" value="P:aspartyl-tRNA aminoacylation"/>
    <property type="evidence" value="ECO:0007669"/>
    <property type="project" value="TreeGrafter"/>
</dbReference>
<comment type="caution">
    <text evidence="7">The sequence shown here is derived from an EMBL/GenBank/DDBJ whole genome shotgun (WGS) entry which is preliminary data.</text>
</comment>
<reference evidence="7" key="1">
    <citation type="submission" date="2016-06" db="EMBL/GenBank/DDBJ databases">
        <title>Draft Genome sequence of the fungus Inonotus baumii.</title>
        <authorList>
            <person name="Zhu H."/>
            <person name="Lin W."/>
        </authorList>
    </citation>
    <scope>NUCLEOTIDE SEQUENCE</scope>
    <source>
        <strain evidence="7">821</strain>
    </source>
</reference>
<evidence type="ECO:0000259" key="6">
    <source>
        <dbReference type="PROSITE" id="PS50862"/>
    </source>
</evidence>
<keyword evidence="3" id="KW-0067">ATP-binding</keyword>
<dbReference type="InterPro" id="IPR004365">
    <property type="entry name" value="NA-bd_OB_tRNA"/>
</dbReference>
<dbReference type="SUPFAM" id="SSF50249">
    <property type="entry name" value="Nucleic acid-binding proteins"/>
    <property type="match status" value="1"/>
</dbReference>
<dbReference type="PANTHER" id="PTHR22594">
    <property type="entry name" value="ASPARTYL/LYSYL-TRNA SYNTHETASE"/>
    <property type="match status" value="1"/>
</dbReference>
<evidence type="ECO:0000313" key="7">
    <source>
        <dbReference type="EMBL" id="OCB84429.1"/>
    </source>
</evidence>
<proteinExistence type="predicted"/>
<keyword evidence="1" id="KW-0436">Ligase</keyword>
<dbReference type="GO" id="GO:0005524">
    <property type="term" value="F:ATP binding"/>
    <property type="evidence" value="ECO:0007669"/>
    <property type="project" value="UniProtKB-KW"/>
</dbReference>
<dbReference type="InterPro" id="IPR004364">
    <property type="entry name" value="Aa-tRNA-synt_II"/>
</dbReference>
<dbReference type="Pfam" id="PF00152">
    <property type="entry name" value="tRNA-synt_2"/>
    <property type="match status" value="1"/>
</dbReference>
<dbReference type="Gene3D" id="2.40.50.140">
    <property type="entry name" value="Nucleic acid-binding proteins"/>
    <property type="match status" value="1"/>
</dbReference>
<dbReference type="Proteomes" id="UP000757232">
    <property type="component" value="Unassembled WGS sequence"/>
</dbReference>
<dbReference type="EMBL" id="LNZH02000215">
    <property type="protein sequence ID" value="OCB84429.1"/>
    <property type="molecule type" value="Genomic_DNA"/>
</dbReference>
<organism evidence="7 8">
    <name type="scientific">Sanghuangporus baumii</name>
    <name type="common">Phellinus baumii</name>
    <dbReference type="NCBI Taxonomy" id="108892"/>
    <lineage>
        <taxon>Eukaryota</taxon>
        <taxon>Fungi</taxon>
        <taxon>Dikarya</taxon>
        <taxon>Basidiomycota</taxon>
        <taxon>Agaricomycotina</taxon>
        <taxon>Agaricomycetes</taxon>
        <taxon>Hymenochaetales</taxon>
        <taxon>Hymenochaetaceae</taxon>
        <taxon>Sanghuangporus</taxon>
    </lineage>
</organism>
<feature type="domain" description="Aminoacyl-transfer RNA synthetases class-II family profile" evidence="6">
    <location>
        <begin position="158"/>
        <end position="399"/>
    </location>
</feature>
<evidence type="ECO:0000256" key="3">
    <source>
        <dbReference type="ARBA" id="ARBA00022840"/>
    </source>
</evidence>
<accession>A0A9Q5HR58</accession>
<evidence type="ECO:0000256" key="5">
    <source>
        <dbReference type="ARBA" id="ARBA00023146"/>
    </source>
</evidence>
<evidence type="ECO:0000313" key="8">
    <source>
        <dbReference type="Proteomes" id="UP000757232"/>
    </source>
</evidence>
<evidence type="ECO:0000256" key="1">
    <source>
        <dbReference type="ARBA" id="ARBA00022598"/>
    </source>
</evidence>
<gene>
    <name evidence="7" type="ORF">A7U60_g8414</name>
</gene>
<sequence>MTAALSALPMLRNVSFRTLFIHILFTNSILHLSCTRKISNSVSFFSIRDSCGTTQLVVNRDSPQTSRVLDELANVPVESIVLVHGSVRLRPQKAQRKSDRTGEIEVLVKDFTLLNPADHMSMPFLPSDSKNIANEELRARFRHLDLRRQHLTRNLRRRSRIAQEIRNFLHGEGFIEVETPMLLRSTPEGAREFLVPTRLSQHELRSHEDARREPQFYSLAQSPQQPKQLLICSGAIDRYFQIARCFRDEDGRKDRQPEFTQVDLEMAFVSWGSSTVVLDEAKDSGVSWRIGGQEVRDVIEGLMKRIWTAALSADQRADLPIHFPVMKYADAMARINDMTSLLSPAISDTISSAGEIVEFFIVRSTDASFSKAARSCQSEDLDGVVWLHLLTSILLDVEY</sequence>
<evidence type="ECO:0000256" key="4">
    <source>
        <dbReference type="ARBA" id="ARBA00022917"/>
    </source>
</evidence>
<dbReference type="Gene3D" id="3.30.930.10">
    <property type="entry name" value="Bira Bifunctional Protein, Domain 2"/>
    <property type="match status" value="1"/>
</dbReference>
<name>A0A9Q5HR58_SANBA</name>
<protein>
    <recommendedName>
        <fullName evidence="6">Aminoacyl-transfer RNA synthetases class-II family profile domain-containing protein</fullName>
    </recommendedName>
</protein>
<dbReference type="GO" id="GO:0005739">
    <property type="term" value="C:mitochondrion"/>
    <property type="evidence" value="ECO:0007669"/>
    <property type="project" value="TreeGrafter"/>
</dbReference>
<dbReference type="GO" id="GO:0003676">
    <property type="term" value="F:nucleic acid binding"/>
    <property type="evidence" value="ECO:0007669"/>
    <property type="project" value="InterPro"/>
</dbReference>
<dbReference type="GO" id="GO:0004815">
    <property type="term" value="F:aspartate-tRNA ligase activity"/>
    <property type="evidence" value="ECO:0007669"/>
    <property type="project" value="TreeGrafter"/>
</dbReference>
<dbReference type="InterPro" id="IPR012340">
    <property type="entry name" value="NA-bd_OB-fold"/>
</dbReference>
<dbReference type="PANTHER" id="PTHR22594:SF5">
    <property type="entry name" value="ASPARTATE--TRNA LIGASE, MITOCHONDRIAL"/>
    <property type="match status" value="1"/>
</dbReference>
<dbReference type="OrthoDB" id="439710at2759"/>
<dbReference type="Pfam" id="PF01336">
    <property type="entry name" value="tRNA_anti-codon"/>
    <property type="match status" value="1"/>
</dbReference>
<keyword evidence="2" id="KW-0547">Nucleotide-binding</keyword>
<keyword evidence="8" id="KW-1185">Reference proteome</keyword>
<dbReference type="PROSITE" id="PS50862">
    <property type="entry name" value="AA_TRNA_LIGASE_II"/>
    <property type="match status" value="1"/>
</dbReference>
<dbReference type="InterPro" id="IPR045864">
    <property type="entry name" value="aa-tRNA-synth_II/BPL/LPL"/>
</dbReference>
<evidence type="ECO:0000256" key="2">
    <source>
        <dbReference type="ARBA" id="ARBA00022741"/>
    </source>
</evidence>